<feature type="transmembrane region" description="Helical" evidence="7">
    <location>
        <begin position="67"/>
        <end position="94"/>
    </location>
</feature>
<dbReference type="HAMAP" id="MF_00862">
    <property type="entry name" value="DabB"/>
    <property type="match status" value="1"/>
</dbReference>
<dbReference type="GO" id="GO:0012505">
    <property type="term" value="C:endomembrane system"/>
    <property type="evidence" value="ECO:0007669"/>
    <property type="project" value="UniProtKB-SubCell"/>
</dbReference>
<keyword evidence="4 7" id="KW-0812">Transmembrane</keyword>
<dbReference type="PANTHER" id="PTHR42829">
    <property type="entry name" value="NADH-UBIQUINONE OXIDOREDUCTASE CHAIN 5"/>
    <property type="match status" value="1"/>
</dbReference>
<evidence type="ECO:0000256" key="6">
    <source>
        <dbReference type="ARBA" id="ARBA00023136"/>
    </source>
</evidence>
<feature type="transmembrane region" description="Helical" evidence="7">
    <location>
        <begin position="395"/>
        <end position="413"/>
    </location>
</feature>
<keyword evidence="2 7" id="KW-0813">Transport</keyword>
<feature type="transmembrane region" description="Helical" evidence="7">
    <location>
        <begin position="309"/>
        <end position="330"/>
    </location>
</feature>
<feature type="transmembrane region" description="Helical" evidence="7">
    <location>
        <begin position="460"/>
        <end position="479"/>
    </location>
</feature>
<comment type="similarity">
    <text evidence="7">Belongs to the inorganic carbon transporter (TC 9.A.2) DabB family.</text>
</comment>
<dbReference type="NCBIfam" id="NF006029">
    <property type="entry name" value="PRK08168.1"/>
    <property type="match status" value="1"/>
</dbReference>
<keyword evidence="9" id="KW-0732">Signal</keyword>
<dbReference type="InterPro" id="IPR046396">
    <property type="entry name" value="Transporter_DabB"/>
</dbReference>
<evidence type="ECO:0000256" key="7">
    <source>
        <dbReference type="HAMAP-Rule" id="MF_00862"/>
    </source>
</evidence>
<evidence type="ECO:0000259" key="10">
    <source>
        <dbReference type="Pfam" id="PF00361"/>
    </source>
</evidence>
<dbReference type="RefSeq" id="WP_128964306.1">
    <property type="nucleotide sequence ID" value="NZ_BMHC01000001.1"/>
</dbReference>
<evidence type="ECO:0000259" key="11">
    <source>
        <dbReference type="Pfam" id="PF00662"/>
    </source>
</evidence>
<gene>
    <name evidence="7" type="primary">dabB</name>
    <name evidence="12" type="ORF">GCM10010987_06670</name>
    <name evidence="13" type="ORF">XH86_08025</name>
</gene>
<dbReference type="GO" id="GO:0015990">
    <property type="term" value="P:electron transport coupled proton transport"/>
    <property type="evidence" value="ECO:0007669"/>
    <property type="project" value="TreeGrafter"/>
</dbReference>
<dbReference type="InterPro" id="IPR001516">
    <property type="entry name" value="Proton_antipo_N"/>
</dbReference>
<organism evidence="12 15">
    <name type="scientific">Bradyrhizobium guangdongense</name>
    <dbReference type="NCBI Taxonomy" id="1325090"/>
    <lineage>
        <taxon>Bacteria</taxon>
        <taxon>Pseudomonadati</taxon>
        <taxon>Pseudomonadota</taxon>
        <taxon>Alphaproteobacteria</taxon>
        <taxon>Hyphomicrobiales</taxon>
        <taxon>Nitrobacteraceae</taxon>
        <taxon>Bradyrhizobium</taxon>
    </lineage>
</organism>
<dbReference type="Proteomes" id="UP000625079">
    <property type="component" value="Unassembled WGS sequence"/>
</dbReference>
<evidence type="ECO:0000256" key="8">
    <source>
        <dbReference type="RuleBase" id="RU000320"/>
    </source>
</evidence>
<protein>
    <recommendedName>
        <fullName evidence="7">Probable inorganic carbon transporter subunit DabB</fullName>
    </recommendedName>
</protein>
<evidence type="ECO:0000256" key="1">
    <source>
        <dbReference type="ARBA" id="ARBA00004127"/>
    </source>
</evidence>
<evidence type="ECO:0000256" key="9">
    <source>
        <dbReference type="SAM" id="SignalP"/>
    </source>
</evidence>
<comment type="subunit">
    <text evidence="7">Forms a complex with DabA.</text>
</comment>
<feature type="transmembrane region" description="Helical" evidence="7">
    <location>
        <begin position="365"/>
        <end position="383"/>
    </location>
</feature>
<feature type="domain" description="NADH-Ubiquinone oxidoreductase (complex I) chain 5 N-terminal" evidence="11">
    <location>
        <begin position="65"/>
        <end position="111"/>
    </location>
</feature>
<comment type="function">
    <text evidence="7">Part of an energy-coupled inorganic carbon pump.</text>
</comment>
<proteinExistence type="inferred from homology"/>
<feature type="transmembrane region" description="Helical" evidence="7">
    <location>
        <begin position="204"/>
        <end position="222"/>
    </location>
</feature>
<dbReference type="GO" id="GO:0005886">
    <property type="term" value="C:plasma membrane"/>
    <property type="evidence" value="ECO:0007669"/>
    <property type="project" value="UniProtKB-SubCell"/>
</dbReference>
<keyword evidence="5 7" id="KW-1133">Transmembrane helix</keyword>
<evidence type="ECO:0000256" key="2">
    <source>
        <dbReference type="ARBA" id="ARBA00022448"/>
    </source>
</evidence>
<sequence>MIKLLPCLAALAPLTLCAVSLLPSRDSTPGFVRAAIVAAAAALGFAVAAGLACALDGAGRSALLGGYGLGLSLHVDALAATLCVLVGFIGLVVVKYSRNYLGGDPGQVRFMRSLLLTLASVLTLLISGNLVLLLMAWVATSVSLGRLLLFYDTRPAAIRAYRKKFVVSRLGDGCLALAAVLLYLHFGTLEIADLAAGARSSAATGSPAITAAALLIVATAMLKSAQLPLHGWLIEVMETPTPVSALLHAGIINAGGFLVLRLGDVLLLATPALDVLAVVGGATALFGSLVMLTQTSVKVQLAYSTVAQMGFMLLQCGLGAFSAALLHIVAHSLYKAHAFLSSGSIIDLARASWTPSPGGQPHPARLILALAAVVGLTLLMGWALGVTLRSNPAQIALGSVLLMGLVHLMANALDERPNVFVVVRGAATAIALAAVYFALQAATAWLVAGSVPTGRPVDGVAPMLIAILAVISFAAVTLFQNQMMRRADARFWIAAYVHLRNGLYLNTLANRLVLAMWPQASTQLSTKP</sequence>
<keyword evidence="3 7" id="KW-1003">Cell membrane</keyword>
<dbReference type="Pfam" id="PF00662">
    <property type="entry name" value="Proton_antipo_N"/>
    <property type="match status" value="1"/>
</dbReference>
<dbReference type="PANTHER" id="PTHR42829:SF1">
    <property type="entry name" value="INORGANIC CARBON TRANSPORTER SUBUNIT DABB-RELATED"/>
    <property type="match status" value="1"/>
</dbReference>
<feature type="chain" id="PRO_5044601057" description="Probable inorganic carbon transporter subunit DabB" evidence="9">
    <location>
        <begin position="19"/>
        <end position="528"/>
    </location>
</feature>
<dbReference type="GO" id="GO:0008137">
    <property type="term" value="F:NADH dehydrogenase (ubiquinone) activity"/>
    <property type="evidence" value="ECO:0007669"/>
    <property type="project" value="InterPro"/>
</dbReference>
<dbReference type="GO" id="GO:0042773">
    <property type="term" value="P:ATP synthesis coupled electron transport"/>
    <property type="evidence" value="ECO:0007669"/>
    <property type="project" value="InterPro"/>
</dbReference>
<feature type="transmembrane region" description="Helical" evidence="7">
    <location>
        <begin position="33"/>
        <end position="55"/>
    </location>
</feature>
<evidence type="ECO:0000256" key="5">
    <source>
        <dbReference type="ARBA" id="ARBA00022989"/>
    </source>
</evidence>
<feature type="transmembrane region" description="Helical" evidence="7">
    <location>
        <begin position="425"/>
        <end position="448"/>
    </location>
</feature>
<evidence type="ECO:0000256" key="3">
    <source>
        <dbReference type="ARBA" id="ARBA00022475"/>
    </source>
</evidence>
<evidence type="ECO:0000313" key="14">
    <source>
        <dbReference type="Proteomes" id="UP000593880"/>
    </source>
</evidence>
<feature type="transmembrane region" description="Helical" evidence="7">
    <location>
        <begin position="275"/>
        <end position="297"/>
    </location>
</feature>
<dbReference type="EMBL" id="CP030057">
    <property type="protein sequence ID" value="QOZ58688.1"/>
    <property type="molecule type" value="Genomic_DNA"/>
</dbReference>
<keyword evidence="14" id="KW-1185">Reference proteome</keyword>
<accession>A0A410V1U9</accession>
<dbReference type="PRINTS" id="PR01434">
    <property type="entry name" value="NADHDHGNASE5"/>
</dbReference>
<reference evidence="12" key="1">
    <citation type="journal article" date="2014" name="Int. J. Syst. Evol. Microbiol.">
        <title>Complete genome sequence of Corynebacterium casei LMG S-19264T (=DSM 44701T), isolated from a smear-ripened cheese.</title>
        <authorList>
            <consortium name="US DOE Joint Genome Institute (JGI-PGF)"/>
            <person name="Walter F."/>
            <person name="Albersmeier A."/>
            <person name="Kalinowski J."/>
            <person name="Ruckert C."/>
        </authorList>
    </citation>
    <scope>NUCLEOTIDE SEQUENCE</scope>
    <source>
        <strain evidence="12">CGMCC 1.15034</strain>
    </source>
</reference>
<dbReference type="OrthoDB" id="9811798at2"/>
<comment type="subcellular location">
    <subcellularLocation>
        <location evidence="7">Cell membrane</location>
        <topology evidence="7">Multi-pass membrane protein</topology>
    </subcellularLocation>
    <subcellularLocation>
        <location evidence="1">Endomembrane system</location>
        <topology evidence="1">Multi-pass membrane protein</topology>
    </subcellularLocation>
    <subcellularLocation>
        <location evidence="8">Membrane</location>
        <topology evidence="8">Multi-pass membrane protein</topology>
    </subcellularLocation>
</comment>
<feature type="signal peptide" evidence="9">
    <location>
        <begin position="1"/>
        <end position="18"/>
    </location>
</feature>
<dbReference type="AlphaFoldDB" id="A0A410V1U9"/>
<evidence type="ECO:0000313" key="13">
    <source>
        <dbReference type="EMBL" id="QOZ58688.1"/>
    </source>
</evidence>
<keyword evidence="6 7" id="KW-0472">Membrane</keyword>
<evidence type="ECO:0000313" key="12">
    <source>
        <dbReference type="EMBL" id="GGI19901.1"/>
    </source>
</evidence>
<feature type="domain" description="NADH:quinone oxidoreductase/Mrp antiporter transmembrane" evidence="10">
    <location>
        <begin position="127"/>
        <end position="347"/>
    </location>
</feature>
<dbReference type="EMBL" id="BMHC01000001">
    <property type="protein sequence ID" value="GGI19901.1"/>
    <property type="molecule type" value="Genomic_DNA"/>
</dbReference>
<feature type="transmembrane region" description="Helical" evidence="7">
    <location>
        <begin position="165"/>
        <end position="184"/>
    </location>
</feature>
<dbReference type="GO" id="GO:0003954">
    <property type="term" value="F:NADH dehydrogenase activity"/>
    <property type="evidence" value="ECO:0007669"/>
    <property type="project" value="TreeGrafter"/>
</dbReference>
<dbReference type="InterPro" id="IPR001750">
    <property type="entry name" value="ND/Mrp_TM"/>
</dbReference>
<reference evidence="13 14" key="2">
    <citation type="submission" date="2018-06" db="EMBL/GenBank/DDBJ databases">
        <title>Comparative genomics of rhizobia nodulating Arachis hypogaea in China.</title>
        <authorList>
            <person name="Li Y."/>
        </authorList>
    </citation>
    <scope>NUCLEOTIDE SEQUENCE [LARGE SCALE GENOMIC DNA]</scope>
    <source>
        <strain evidence="13 14">CCBAU 51658</strain>
    </source>
</reference>
<evidence type="ECO:0000313" key="15">
    <source>
        <dbReference type="Proteomes" id="UP000625079"/>
    </source>
</evidence>
<name>A0A410V1U9_9BRAD</name>
<dbReference type="InterPro" id="IPR003945">
    <property type="entry name" value="NU5C-like"/>
</dbReference>
<dbReference type="Proteomes" id="UP000593880">
    <property type="component" value="Chromosome"/>
</dbReference>
<feature type="transmembrane region" description="Helical" evidence="7">
    <location>
        <begin position="114"/>
        <end position="144"/>
    </location>
</feature>
<feature type="transmembrane region" description="Helical" evidence="7">
    <location>
        <begin position="243"/>
        <end position="263"/>
    </location>
</feature>
<reference evidence="12" key="3">
    <citation type="submission" date="2022-12" db="EMBL/GenBank/DDBJ databases">
        <authorList>
            <person name="Sun Q."/>
            <person name="Zhou Y."/>
        </authorList>
    </citation>
    <scope>NUCLEOTIDE SEQUENCE</scope>
    <source>
        <strain evidence="12">CGMCC 1.15034</strain>
    </source>
</reference>
<evidence type="ECO:0000256" key="4">
    <source>
        <dbReference type="ARBA" id="ARBA00022692"/>
    </source>
</evidence>
<dbReference type="Pfam" id="PF00361">
    <property type="entry name" value="Proton_antipo_M"/>
    <property type="match status" value="1"/>
</dbReference>